<name>A0AAW4WDC4_9FIRM</name>
<dbReference type="Gene3D" id="3.20.20.80">
    <property type="entry name" value="Glycosidases"/>
    <property type="match status" value="1"/>
</dbReference>
<evidence type="ECO:0000313" key="6">
    <source>
        <dbReference type="Proteomes" id="UP001198893"/>
    </source>
</evidence>
<dbReference type="PROSITE" id="PS00653">
    <property type="entry name" value="GLYCOSYL_HYDROL_F1_2"/>
    <property type="match status" value="1"/>
</dbReference>
<dbReference type="InterPro" id="IPR017853">
    <property type="entry name" value="GH"/>
</dbReference>
<dbReference type="GO" id="GO:0008706">
    <property type="term" value="F:6-phospho-beta-glucosidase activity"/>
    <property type="evidence" value="ECO:0007669"/>
    <property type="project" value="UniProtKB-EC"/>
</dbReference>
<dbReference type="FunFam" id="3.20.20.80:FF:000004">
    <property type="entry name" value="Beta-glucosidase 6-phospho-beta-glucosidase"/>
    <property type="match status" value="1"/>
</dbReference>
<dbReference type="InterPro" id="IPR033132">
    <property type="entry name" value="GH_1_N_CS"/>
</dbReference>
<dbReference type="PANTHER" id="PTHR10353:SF122">
    <property type="entry name" value="6-PHOSPHO-BETA-GLUCOSIDASE ASCB-RELATED"/>
    <property type="match status" value="1"/>
</dbReference>
<dbReference type="PANTHER" id="PTHR10353">
    <property type="entry name" value="GLYCOSYL HYDROLASE"/>
    <property type="match status" value="1"/>
</dbReference>
<evidence type="ECO:0000256" key="4">
    <source>
        <dbReference type="RuleBase" id="RU003690"/>
    </source>
</evidence>
<dbReference type="GO" id="GO:0016052">
    <property type="term" value="P:carbohydrate catabolic process"/>
    <property type="evidence" value="ECO:0007669"/>
    <property type="project" value="TreeGrafter"/>
</dbReference>
<dbReference type="InterPro" id="IPR001360">
    <property type="entry name" value="Glyco_hydro_1"/>
</dbReference>
<dbReference type="AlphaFoldDB" id="A0AAW4WDC4"/>
<accession>A0AAW4WDC4</accession>
<evidence type="ECO:0000256" key="2">
    <source>
        <dbReference type="ARBA" id="ARBA00022801"/>
    </source>
</evidence>
<dbReference type="RefSeq" id="WP_227700592.1">
    <property type="nucleotide sequence ID" value="NZ_JAJEQW010000002.1"/>
</dbReference>
<evidence type="ECO:0000256" key="3">
    <source>
        <dbReference type="ARBA" id="ARBA00023295"/>
    </source>
</evidence>
<dbReference type="NCBIfam" id="NF007154">
    <property type="entry name" value="PRK09589.1"/>
    <property type="match status" value="1"/>
</dbReference>
<protein>
    <submittedName>
        <fullName evidence="5">6-phospho-beta-glucosidase</fullName>
        <ecNumber evidence="5">3.2.1.86</ecNumber>
    </submittedName>
</protein>
<evidence type="ECO:0000256" key="1">
    <source>
        <dbReference type="ARBA" id="ARBA00010838"/>
    </source>
</evidence>
<proteinExistence type="inferred from homology"/>
<keyword evidence="2 5" id="KW-0378">Hydrolase</keyword>
<reference evidence="5" key="1">
    <citation type="submission" date="2021-10" db="EMBL/GenBank/DDBJ databases">
        <title>Anaerobic single-cell dispensing facilitates the cultivation of human gut bacteria.</title>
        <authorList>
            <person name="Afrizal A."/>
        </authorList>
    </citation>
    <scope>NUCLEOTIDE SEQUENCE</scope>
    <source>
        <strain evidence="5">CLA-AA-H204</strain>
    </source>
</reference>
<dbReference type="GO" id="GO:0005829">
    <property type="term" value="C:cytosol"/>
    <property type="evidence" value="ECO:0007669"/>
    <property type="project" value="TreeGrafter"/>
</dbReference>
<keyword evidence="3 5" id="KW-0326">Glycosidase</keyword>
<organism evidence="5 6">
    <name type="scientific">Roseburia amylophila</name>
    <dbReference type="NCBI Taxonomy" id="2981794"/>
    <lineage>
        <taxon>Bacteria</taxon>
        <taxon>Bacillati</taxon>
        <taxon>Bacillota</taxon>
        <taxon>Clostridia</taxon>
        <taxon>Lachnospirales</taxon>
        <taxon>Lachnospiraceae</taxon>
        <taxon>Roseburia</taxon>
    </lineage>
</organism>
<dbReference type="EC" id="3.2.1.86" evidence="5"/>
<dbReference type="EMBL" id="JAJEQW010000002">
    <property type="protein sequence ID" value="MCC2241309.1"/>
    <property type="molecule type" value="Genomic_DNA"/>
</dbReference>
<dbReference type="SUPFAM" id="SSF51445">
    <property type="entry name" value="(Trans)glycosidases"/>
    <property type="match status" value="1"/>
</dbReference>
<dbReference type="PRINTS" id="PR00131">
    <property type="entry name" value="GLHYDRLASE1"/>
</dbReference>
<gene>
    <name evidence="5" type="ORF">LKD47_03180</name>
</gene>
<comment type="caution">
    <text evidence="5">The sequence shown here is derived from an EMBL/GenBank/DDBJ whole genome shotgun (WGS) entry which is preliminary data.</text>
</comment>
<sequence>MGQGLSETFLWGGATAANQCEGAYREGGKGLSTADVVLAGQRGVPRKRTDGVVEGYYYPSHTAIDFYHHYKEDIALFAEMGFRCYRMSIAWSRIFPNGDEEQPNEEGLQFYDRVFDELLKYHITPVVTISHYEIPYHLVKEYRSWSSRRMVDFYCRYCEVLFKRYKGKVKYWMTFNEINVNMLHPEHALGIEIKPDENPYQVIYQASHHEFVASAKAVQIGHSIDPDNKIGMMMLYPTFYAETCNPEDQLVRMEEMNKHYAFSDVMVRGEYSSNMKLYLKRHDVSIKMEPGDEGVLKAGTVDYIGFSYYNSNVATSRKDIQLIDGNMINSVKNKYLTESRWGWSIDPMGLRIALNELYGRYHIPLFVAENGFGAIDVPEETIQDDYRIAYLKEHVQALKDAILIDGVDCFGYTVWGCIDLVSVGTGEMSKRYGMIYVDRDDKGNGSLVRSRKKSFYWYQNLIKTNGKIL</sequence>
<dbReference type="Proteomes" id="UP001198893">
    <property type="component" value="Unassembled WGS sequence"/>
</dbReference>
<evidence type="ECO:0000313" key="5">
    <source>
        <dbReference type="EMBL" id="MCC2241309.1"/>
    </source>
</evidence>
<comment type="similarity">
    <text evidence="1 4">Belongs to the glycosyl hydrolase 1 family.</text>
</comment>
<dbReference type="Pfam" id="PF00232">
    <property type="entry name" value="Glyco_hydro_1"/>
    <property type="match status" value="1"/>
</dbReference>